<name>A0A7X2D0U8_9LACT</name>
<feature type="transmembrane region" description="Helical" evidence="1">
    <location>
        <begin position="7"/>
        <end position="25"/>
    </location>
</feature>
<evidence type="ECO:0000313" key="2">
    <source>
        <dbReference type="EMBL" id="MQW38827.1"/>
    </source>
</evidence>
<reference evidence="2 3" key="1">
    <citation type="submission" date="2019-10" db="EMBL/GenBank/DDBJ databases">
        <authorList>
            <person name="Dong K."/>
        </authorList>
    </citation>
    <scope>NUCLEOTIDE SEQUENCE [LARGE SCALE GENOMIC DNA]</scope>
    <source>
        <strain evidence="2 3">DSM 28960</strain>
    </source>
</reference>
<dbReference type="EMBL" id="WITJ01000003">
    <property type="protein sequence ID" value="MQW38827.1"/>
    <property type="molecule type" value="Genomic_DNA"/>
</dbReference>
<organism evidence="2 3">
    <name type="scientific">Lactococcus hircilactis</name>
    <dbReference type="NCBI Taxonomy" id="1494462"/>
    <lineage>
        <taxon>Bacteria</taxon>
        <taxon>Bacillati</taxon>
        <taxon>Bacillota</taxon>
        <taxon>Bacilli</taxon>
        <taxon>Lactobacillales</taxon>
        <taxon>Streptococcaceae</taxon>
        <taxon>Lactococcus</taxon>
    </lineage>
</organism>
<evidence type="ECO:0000256" key="1">
    <source>
        <dbReference type="SAM" id="Phobius"/>
    </source>
</evidence>
<keyword evidence="1" id="KW-1133">Transmembrane helix</keyword>
<comment type="caution">
    <text evidence="2">The sequence shown here is derived from an EMBL/GenBank/DDBJ whole genome shotgun (WGS) entry which is preliminary data.</text>
</comment>
<feature type="transmembrane region" description="Helical" evidence="1">
    <location>
        <begin position="31"/>
        <end position="50"/>
    </location>
</feature>
<protein>
    <submittedName>
        <fullName evidence="2">Uncharacterized protein</fullName>
    </submittedName>
</protein>
<dbReference type="AlphaFoldDB" id="A0A7X2D0U8"/>
<keyword evidence="1" id="KW-0812">Transmembrane</keyword>
<keyword evidence="1" id="KW-0472">Membrane</keyword>
<dbReference type="Proteomes" id="UP000439550">
    <property type="component" value="Unassembled WGS sequence"/>
</dbReference>
<proteinExistence type="predicted"/>
<evidence type="ECO:0000313" key="3">
    <source>
        <dbReference type="Proteomes" id="UP000439550"/>
    </source>
</evidence>
<sequence length="70" mass="8457">MIHNDSKLISAFIVIIGVFSLVAHFPHSKIYILAALILFTMILFVRYFHFETHEHAHHHRHHYHHHRNKK</sequence>
<keyword evidence="3" id="KW-1185">Reference proteome</keyword>
<accession>A0A7X2D0U8</accession>
<gene>
    <name evidence="2" type="ORF">GHI93_02540</name>
</gene>